<gene>
    <name evidence="3" type="ORF">BOLC3T18578H</name>
</gene>
<feature type="region of interest" description="Disordered" evidence="1">
    <location>
        <begin position="164"/>
        <end position="207"/>
    </location>
</feature>
<evidence type="ECO:0000313" key="3">
    <source>
        <dbReference type="EMBL" id="VDC95490.1"/>
    </source>
</evidence>
<accession>A0A3P6BCD9</accession>
<dbReference type="InterPro" id="IPR029466">
    <property type="entry name" value="NAM-associated_C"/>
</dbReference>
<sequence length="318" mass="36148">MKLSLLVETKLSLFLLDSMYRGDGALLDGDRAIFGEDEALCRRSQQNSGIGLESSLIPLFGTQATEASNFEQDTPVERKERRSWMPTDDVVLISSWLNTSKDVVVRNEQTKRETLGQNENDILKQAHVIFFNNYKKKITLEPAWKELRHVQKWCDLSTKRTSKKRKCEDGAQSSTSQATDNNTSEADEGTDRPPGVKAAKRRGKKPMEEGKGLCEFEQMWSIKQEDLSKKERLSKIGLLDRLLAKTEPLPESVELFVICFMLVLCCLFHVHVNRGNIAEHLIVVFCHGKEEAAYCLVTIRSIMYHSLSCKLKFCSLLV</sequence>
<dbReference type="AlphaFoldDB" id="A0A3P6BCD9"/>
<feature type="domain" description="No apical meristem-associated C-terminal" evidence="2">
    <location>
        <begin position="136"/>
        <end position="231"/>
    </location>
</feature>
<feature type="compositionally biased region" description="Polar residues" evidence="1">
    <location>
        <begin position="171"/>
        <end position="184"/>
    </location>
</feature>
<reference evidence="3" key="1">
    <citation type="submission" date="2018-11" db="EMBL/GenBank/DDBJ databases">
        <authorList>
            <consortium name="Genoscope - CEA"/>
            <person name="William W."/>
        </authorList>
    </citation>
    <scope>NUCLEOTIDE SEQUENCE</scope>
</reference>
<protein>
    <recommendedName>
        <fullName evidence="2">No apical meristem-associated C-terminal domain-containing protein</fullName>
    </recommendedName>
</protein>
<organism evidence="3">
    <name type="scientific">Brassica oleracea</name>
    <name type="common">Wild cabbage</name>
    <dbReference type="NCBI Taxonomy" id="3712"/>
    <lineage>
        <taxon>Eukaryota</taxon>
        <taxon>Viridiplantae</taxon>
        <taxon>Streptophyta</taxon>
        <taxon>Embryophyta</taxon>
        <taxon>Tracheophyta</taxon>
        <taxon>Spermatophyta</taxon>
        <taxon>Magnoliopsida</taxon>
        <taxon>eudicotyledons</taxon>
        <taxon>Gunneridae</taxon>
        <taxon>Pentapetalae</taxon>
        <taxon>rosids</taxon>
        <taxon>malvids</taxon>
        <taxon>Brassicales</taxon>
        <taxon>Brassicaceae</taxon>
        <taxon>Brassiceae</taxon>
        <taxon>Brassica</taxon>
    </lineage>
</organism>
<dbReference type="EMBL" id="LR031872">
    <property type="protein sequence ID" value="VDC95490.1"/>
    <property type="molecule type" value="Genomic_DNA"/>
</dbReference>
<name>A0A3P6BCD9_BRAOL</name>
<proteinExistence type="predicted"/>
<dbReference type="PANTHER" id="PTHR45023">
    <property type="match status" value="1"/>
</dbReference>
<evidence type="ECO:0000259" key="2">
    <source>
        <dbReference type="Pfam" id="PF14303"/>
    </source>
</evidence>
<evidence type="ECO:0000256" key="1">
    <source>
        <dbReference type="SAM" id="MobiDB-lite"/>
    </source>
</evidence>
<dbReference type="Pfam" id="PF14303">
    <property type="entry name" value="NAM-associated"/>
    <property type="match status" value="1"/>
</dbReference>
<dbReference type="PANTHER" id="PTHR45023:SF4">
    <property type="entry name" value="GLYCINE-RICH PROTEIN-RELATED"/>
    <property type="match status" value="1"/>
</dbReference>